<dbReference type="UniPathway" id="UPA00253">
    <property type="reaction ID" value="UER00327"/>
</dbReference>
<keyword evidence="6" id="KW-0808">Transferase</keyword>
<evidence type="ECO:0000256" key="7">
    <source>
        <dbReference type="ARBA" id="ARBA00022723"/>
    </source>
</evidence>
<dbReference type="EC" id="2.5.1.72" evidence="3"/>
<dbReference type="EMBL" id="AP021906">
    <property type="protein sequence ID" value="BBP91208.1"/>
    <property type="molecule type" value="Genomic_DNA"/>
</dbReference>
<evidence type="ECO:0000256" key="9">
    <source>
        <dbReference type="ARBA" id="ARBA00023014"/>
    </source>
</evidence>
<sequence>MAQSFLYRATIIKKDEVIEFADATGDSLQLAQIAADNHEAEYIVFCGVHFMAENGQICCQTRIKASFCQI</sequence>
<organism evidence="10 11">
    <name type="scientific">Bacillus safensis</name>
    <dbReference type="NCBI Taxonomy" id="561879"/>
    <lineage>
        <taxon>Bacteria</taxon>
        <taxon>Bacillati</taxon>
        <taxon>Bacillota</taxon>
        <taxon>Bacilli</taxon>
        <taxon>Bacillales</taxon>
        <taxon>Bacillaceae</taxon>
        <taxon>Bacillus</taxon>
    </lineage>
</organism>
<keyword evidence="7" id="KW-0479">Metal-binding</keyword>
<dbReference type="GO" id="GO:0034628">
    <property type="term" value="P:'de novo' NAD+ biosynthetic process from L-aspartate"/>
    <property type="evidence" value="ECO:0007669"/>
    <property type="project" value="TreeGrafter"/>
</dbReference>
<keyword evidence="4" id="KW-0004">4Fe-4S</keyword>
<dbReference type="Pfam" id="PF02445">
    <property type="entry name" value="NadA"/>
    <property type="match status" value="1"/>
</dbReference>
<dbReference type="PANTHER" id="PTHR30573:SF0">
    <property type="entry name" value="QUINOLINATE SYNTHASE, CHLOROPLASTIC"/>
    <property type="match status" value="1"/>
</dbReference>
<keyword evidence="8" id="KW-0408">Iron</keyword>
<evidence type="ECO:0000256" key="2">
    <source>
        <dbReference type="ARBA" id="ARBA00005065"/>
    </source>
</evidence>
<evidence type="ECO:0000313" key="10">
    <source>
        <dbReference type="EMBL" id="BBP91208.1"/>
    </source>
</evidence>
<dbReference type="PANTHER" id="PTHR30573">
    <property type="entry name" value="QUINOLINATE SYNTHETASE A"/>
    <property type="match status" value="1"/>
</dbReference>
<dbReference type="InterPro" id="IPR003473">
    <property type="entry name" value="NadA"/>
</dbReference>
<dbReference type="GO" id="GO:0046872">
    <property type="term" value="F:metal ion binding"/>
    <property type="evidence" value="ECO:0007669"/>
    <property type="project" value="UniProtKB-KW"/>
</dbReference>
<name>A0A5S9MDY9_BACIA</name>
<dbReference type="AlphaFoldDB" id="A0A5S9MDY9"/>
<dbReference type="InterPro" id="IPR036094">
    <property type="entry name" value="NadA_sf"/>
</dbReference>
<reference evidence="10 11" key="1">
    <citation type="submission" date="2019-12" db="EMBL/GenBank/DDBJ databases">
        <title>Full genome sequence of a Bacillus safensis strain isolated from commercially available natto in Indonesia.</title>
        <authorList>
            <person name="Yoshida M."/>
            <person name="Uomi M."/>
            <person name="Waturangi D."/>
            <person name="Ekaputri J.J."/>
            <person name="Setiamarga D.H.E."/>
        </authorList>
    </citation>
    <scope>NUCLEOTIDE SEQUENCE [LARGE SCALE GENOMIC DNA]</scope>
    <source>
        <strain evidence="10 11">IDN1</strain>
    </source>
</reference>
<keyword evidence="5" id="KW-0662">Pyridine nucleotide biosynthesis</keyword>
<accession>A0A5S9MDY9</accession>
<evidence type="ECO:0000256" key="6">
    <source>
        <dbReference type="ARBA" id="ARBA00022679"/>
    </source>
</evidence>
<keyword evidence="9" id="KW-0411">Iron-sulfur</keyword>
<evidence type="ECO:0000256" key="4">
    <source>
        <dbReference type="ARBA" id="ARBA00022485"/>
    </source>
</evidence>
<dbReference type="Proteomes" id="UP000464658">
    <property type="component" value="Chromosome"/>
</dbReference>
<dbReference type="GO" id="GO:0008987">
    <property type="term" value="F:quinolinate synthetase A activity"/>
    <property type="evidence" value="ECO:0007669"/>
    <property type="project" value="InterPro"/>
</dbReference>
<dbReference type="Gene3D" id="3.40.50.10800">
    <property type="entry name" value="NadA-like"/>
    <property type="match status" value="1"/>
</dbReference>
<dbReference type="GO" id="GO:0051539">
    <property type="term" value="F:4 iron, 4 sulfur cluster binding"/>
    <property type="evidence" value="ECO:0007669"/>
    <property type="project" value="UniProtKB-KW"/>
</dbReference>
<evidence type="ECO:0000256" key="8">
    <source>
        <dbReference type="ARBA" id="ARBA00023004"/>
    </source>
</evidence>
<comment type="pathway">
    <text evidence="2">Cofactor biosynthesis; NAD(+) biosynthesis; quinolinate from iminoaspartate: step 1/1.</text>
</comment>
<dbReference type="SUPFAM" id="SSF142754">
    <property type="entry name" value="NadA-like"/>
    <property type="match status" value="1"/>
</dbReference>
<gene>
    <name evidence="10" type="ORF">BsIDN1_48260</name>
</gene>
<dbReference type="GO" id="GO:0005829">
    <property type="term" value="C:cytosol"/>
    <property type="evidence" value="ECO:0007669"/>
    <property type="project" value="TreeGrafter"/>
</dbReference>
<evidence type="ECO:0000256" key="1">
    <source>
        <dbReference type="ARBA" id="ARBA00001966"/>
    </source>
</evidence>
<proteinExistence type="predicted"/>
<evidence type="ECO:0000256" key="3">
    <source>
        <dbReference type="ARBA" id="ARBA00012669"/>
    </source>
</evidence>
<protein>
    <recommendedName>
        <fullName evidence="3">quinolinate synthase</fullName>
        <ecNumber evidence="3">2.5.1.72</ecNumber>
    </recommendedName>
</protein>
<comment type="cofactor">
    <cofactor evidence="1">
        <name>[4Fe-4S] cluster</name>
        <dbReference type="ChEBI" id="CHEBI:49883"/>
    </cofactor>
</comment>
<evidence type="ECO:0000313" key="11">
    <source>
        <dbReference type="Proteomes" id="UP000464658"/>
    </source>
</evidence>
<evidence type="ECO:0000256" key="5">
    <source>
        <dbReference type="ARBA" id="ARBA00022642"/>
    </source>
</evidence>